<dbReference type="OrthoDB" id="5326588at2759"/>
<evidence type="ECO:0000256" key="18">
    <source>
        <dbReference type="ARBA" id="ARBA00038851"/>
    </source>
</evidence>
<feature type="transmembrane region" description="Helical" evidence="23">
    <location>
        <begin position="245"/>
        <end position="264"/>
    </location>
</feature>
<keyword evidence="8" id="KW-0256">Endoplasmic reticulum</keyword>
<evidence type="ECO:0000256" key="20">
    <source>
        <dbReference type="ARBA" id="ARBA00042688"/>
    </source>
</evidence>
<keyword evidence="16" id="KW-1207">Sterol metabolism</keyword>
<evidence type="ECO:0000256" key="5">
    <source>
        <dbReference type="ARBA" id="ARBA00022548"/>
    </source>
</evidence>
<name>A0A1R1XMX8_9FUNG</name>
<evidence type="ECO:0000256" key="17">
    <source>
        <dbReference type="ARBA" id="ARBA00023221"/>
    </source>
</evidence>
<evidence type="ECO:0000256" key="8">
    <source>
        <dbReference type="ARBA" id="ARBA00022824"/>
    </source>
</evidence>
<keyword evidence="6 23" id="KW-0812">Transmembrane</keyword>
<evidence type="ECO:0000256" key="3">
    <source>
        <dbReference type="ARBA" id="ARBA00005402"/>
    </source>
</evidence>
<dbReference type="GO" id="GO:0006695">
    <property type="term" value="P:cholesterol biosynthetic process"/>
    <property type="evidence" value="ECO:0007669"/>
    <property type="project" value="UniProtKB-KW"/>
</dbReference>
<dbReference type="Proteomes" id="UP000187429">
    <property type="component" value="Unassembled WGS sequence"/>
</dbReference>
<dbReference type="GO" id="GO:0047598">
    <property type="term" value="F:7-dehydrocholesterol reductase activity"/>
    <property type="evidence" value="ECO:0007669"/>
    <property type="project" value="UniProtKB-EC"/>
</dbReference>
<evidence type="ECO:0000256" key="13">
    <source>
        <dbReference type="ARBA" id="ARBA00023011"/>
    </source>
</evidence>
<feature type="transmembrane region" description="Helical" evidence="23">
    <location>
        <begin position="31"/>
        <end position="49"/>
    </location>
</feature>
<evidence type="ECO:0000256" key="4">
    <source>
        <dbReference type="ARBA" id="ARBA00022516"/>
    </source>
</evidence>
<evidence type="ECO:0000256" key="21">
    <source>
        <dbReference type="ARBA" id="ARBA00047795"/>
    </source>
</evidence>
<evidence type="ECO:0000256" key="16">
    <source>
        <dbReference type="ARBA" id="ARBA00023166"/>
    </source>
</evidence>
<organism evidence="24 25">
    <name type="scientific">Smittium culicis</name>
    <dbReference type="NCBI Taxonomy" id="133412"/>
    <lineage>
        <taxon>Eukaryota</taxon>
        <taxon>Fungi</taxon>
        <taxon>Fungi incertae sedis</taxon>
        <taxon>Zoopagomycota</taxon>
        <taxon>Kickxellomycotina</taxon>
        <taxon>Harpellomycetes</taxon>
        <taxon>Harpellales</taxon>
        <taxon>Legeriomycetaceae</taxon>
        <taxon>Smittium</taxon>
    </lineage>
</organism>
<keyword evidence="7" id="KW-0152">Cholesterol biosynthesis</keyword>
<feature type="transmembrane region" description="Helical" evidence="23">
    <location>
        <begin position="159"/>
        <end position="179"/>
    </location>
</feature>
<evidence type="ECO:0000256" key="2">
    <source>
        <dbReference type="ARBA" id="ARBA00004770"/>
    </source>
</evidence>
<comment type="pathway">
    <text evidence="2">Steroid biosynthesis; cholesterol biosynthesis.</text>
</comment>
<reference evidence="25" key="1">
    <citation type="submission" date="2017-01" db="EMBL/GenBank/DDBJ databases">
        <authorList>
            <person name="Wang Y."/>
            <person name="White M."/>
            <person name="Kvist S."/>
            <person name="Moncalvo J.-M."/>
        </authorList>
    </citation>
    <scope>NUCLEOTIDE SEQUENCE [LARGE SCALE GENOMIC DNA]</scope>
    <source>
        <strain evidence="25">ID-206-W2</strain>
    </source>
</reference>
<keyword evidence="14" id="KW-0443">Lipid metabolism</keyword>
<dbReference type="PANTHER" id="PTHR21257">
    <property type="entry name" value="DELTA(14)-STEROL REDUCTASE"/>
    <property type="match status" value="1"/>
</dbReference>
<evidence type="ECO:0000313" key="25">
    <source>
        <dbReference type="Proteomes" id="UP000187429"/>
    </source>
</evidence>
<comment type="caution">
    <text evidence="24">The sequence shown here is derived from an EMBL/GenBank/DDBJ whole genome shotgun (WGS) entry which is preliminary data.</text>
</comment>
<comment type="catalytic activity">
    <reaction evidence="22">
        <text>7-dehydrodesmosterol + NADPH + H(+) = desmosterol + NADP(+)</text>
        <dbReference type="Rhea" id="RHEA:46740"/>
        <dbReference type="ChEBI" id="CHEBI:15378"/>
        <dbReference type="ChEBI" id="CHEBI:17737"/>
        <dbReference type="ChEBI" id="CHEBI:27910"/>
        <dbReference type="ChEBI" id="CHEBI:57783"/>
        <dbReference type="ChEBI" id="CHEBI:58349"/>
    </reaction>
    <physiologicalReaction direction="left-to-right" evidence="22">
        <dbReference type="Rhea" id="RHEA:46741"/>
    </physiologicalReaction>
</comment>
<evidence type="ECO:0000256" key="14">
    <source>
        <dbReference type="ARBA" id="ARBA00023098"/>
    </source>
</evidence>
<keyword evidence="11 23" id="KW-1133">Transmembrane helix</keyword>
<dbReference type="PROSITE" id="PS01018">
    <property type="entry name" value="STEROL_REDUCT_2"/>
    <property type="match status" value="1"/>
</dbReference>
<evidence type="ECO:0000256" key="22">
    <source>
        <dbReference type="ARBA" id="ARBA00047826"/>
    </source>
</evidence>
<evidence type="ECO:0000256" key="10">
    <source>
        <dbReference type="ARBA" id="ARBA00022955"/>
    </source>
</evidence>
<comment type="similarity">
    <text evidence="3">Belongs to the ERG4/ERG24 family.</text>
</comment>
<keyword evidence="15 23" id="KW-0472">Membrane</keyword>
<dbReference type="FunFam" id="1.20.120.1630:FF:000004">
    <property type="entry name" value="7-dehydrocholesterol reductase"/>
    <property type="match status" value="1"/>
</dbReference>
<keyword evidence="5" id="KW-0153">Cholesterol metabolism</keyword>
<keyword evidence="12" id="KW-0560">Oxidoreductase</keyword>
<keyword evidence="10" id="KW-0752">Steroid biosynthesis</keyword>
<feature type="transmembrane region" description="Helical" evidence="23">
    <location>
        <begin position="90"/>
        <end position="107"/>
    </location>
</feature>
<evidence type="ECO:0000256" key="19">
    <source>
        <dbReference type="ARBA" id="ARBA00039984"/>
    </source>
</evidence>
<keyword evidence="17" id="KW-0753">Steroid metabolism</keyword>
<comment type="catalytic activity">
    <reaction evidence="21">
        <text>cholesterol + NADP(+) = 7-dehydrocholesterol + NADPH + H(+)</text>
        <dbReference type="Rhea" id="RHEA:23984"/>
        <dbReference type="ChEBI" id="CHEBI:15378"/>
        <dbReference type="ChEBI" id="CHEBI:16113"/>
        <dbReference type="ChEBI" id="CHEBI:17759"/>
        <dbReference type="ChEBI" id="CHEBI:57783"/>
        <dbReference type="ChEBI" id="CHEBI:58349"/>
        <dbReference type="EC" id="1.3.1.21"/>
    </reaction>
    <physiologicalReaction direction="right-to-left" evidence="21">
        <dbReference type="Rhea" id="RHEA:23986"/>
    </physiologicalReaction>
</comment>
<gene>
    <name evidence="24" type="ORF">AYI69_g8008</name>
</gene>
<evidence type="ECO:0000256" key="6">
    <source>
        <dbReference type="ARBA" id="ARBA00022692"/>
    </source>
</evidence>
<protein>
    <recommendedName>
        <fullName evidence="19">7-dehydrocholesterol reductase</fullName>
        <ecNumber evidence="18">1.3.1.21</ecNumber>
    </recommendedName>
    <alternativeName>
        <fullName evidence="20">Sterol Delta(7)-reductase</fullName>
    </alternativeName>
</protein>
<evidence type="ECO:0000313" key="24">
    <source>
        <dbReference type="EMBL" id="OMJ15982.1"/>
    </source>
</evidence>
<dbReference type="Gene3D" id="1.20.120.1630">
    <property type="match status" value="1"/>
</dbReference>
<feature type="transmembrane region" description="Helical" evidence="23">
    <location>
        <begin position="314"/>
        <end position="333"/>
    </location>
</feature>
<feature type="transmembrane region" description="Helical" evidence="23">
    <location>
        <begin position="132"/>
        <end position="153"/>
    </location>
</feature>
<evidence type="ECO:0000256" key="9">
    <source>
        <dbReference type="ARBA" id="ARBA00022857"/>
    </source>
</evidence>
<dbReference type="PANTHER" id="PTHR21257:SF38">
    <property type="entry name" value="7-DEHYDROCHOLESTEROL REDUCTASE"/>
    <property type="match status" value="1"/>
</dbReference>
<proteinExistence type="inferred from homology"/>
<feature type="transmembrane region" description="Helical" evidence="23">
    <location>
        <begin position="410"/>
        <end position="428"/>
    </location>
</feature>
<evidence type="ECO:0000256" key="15">
    <source>
        <dbReference type="ARBA" id="ARBA00023136"/>
    </source>
</evidence>
<dbReference type="AlphaFoldDB" id="A0A1R1XMX8"/>
<comment type="subcellular location">
    <subcellularLocation>
        <location evidence="1">Endoplasmic reticulum membrane</location>
        <topology evidence="1">Multi-pass membrane protein</topology>
    </subcellularLocation>
</comment>
<dbReference type="InterPro" id="IPR001171">
    <property type="entry name" value="ERG24_DHCR-like"/>
</dbReference>
<accession>A0A1R1XMX8</accession>
<feature type="transmembrane region" description="Helical" evidence="23">
    <location>
        <begin position="284"/>
        <end position="302"/>
    </location>
</feature>
<dbReference type="InterPro" id="IPR018083">
    <property type="entry name" value="Sterol_reductase_CS"/>
</dbReference>
<keyword evidence="9" id="KW-0521">NADP</keyword>
<evidence type="ECO:0000256" key="1">
    <source>
        <dbReference type="ARBA" id="ARBA00004477"/>
    </source>
</evidence>
<evidence type="ECO:0000256" key="11">
    <source>
        <dbReference type="ARBA" id="ARBA00022989"/>
    </source>
</evidence>
<evidence type="ECO:0000256" key="12">
    <source>
        <dbReference type="ARBA" id="ARBA00023002"/>
    </source>
</evidence>
<dbReference type="GO" id="GO:0016132">
    <property type="term" value="P:brassinosteroid biosynthetic process"/>
    <property type="evidence" value="ECO:0007669"/>
    <property type="project" value="TreeGrafter"/>
</dbReference>
<dbReference type="Pfam" id="PF01222">
    <property type="entry name" value="ERG4_ERG24"/>
    <property type="match status" value="1"/>
</dbReference>
<keyword evidence="4" id="KW-0444">Lipid biosynthesis</keyword>
<keyword evidence="25" id="KW-1185">Reference proteome</keyword>
<sequence length="458" mass="53434">MSSEERLIPISPQENNLTWGRAQEISYQTRLTCLLLLLLTPFWVSFLWASCTHYNCSVVNITYDFFASISEGSFFEFLIKVTPVPTFKGFGLYIFWVLFQALMYMYWPSNIGTGQMTPAGNILSYRVNGLRVWAVTHILFILGAYITGLYSMAIIQENWGALLIATNCLGYLLTVFVYFKAHYFPTHKEDCKFSGSTIYDLYMGIEHNPRLGNTFDFKLFFNGRPGIVAWTLINFSFAVAQYKQLGFVTNSMVLLNFLHAIYVVDFFYFEDWYLRTIDIAHDHFGYYLAWGDCVWLPFTYTLQSHYIYRNPESLSWFSFTLILTIGLVGYYIFRHANNQKDLIRKSDGNINIWGAPARFIRASYTTSDNKAHNSILLTSGFWGISRHFNYVGDLLMCLSFGMACGLQFDFIPYYYLIYMTILLVHRISRDQDRCKAKYGIYWDQYCKAVPYKLIPYVY</sequence>
<dbReference type="GO" id="GO:0005789">
    <property type="term" value="C:endoplasmic reticulum membrane"/>
    <property type="evidence" value="ECO:0007669"/>
    <property type="project" value="UniProtKB-SubCell"/>
</dbReference>
<evidence type="ECO:0000256" key="23">
    <source>
        <dbReference type="SAM" id="Phobius"/>
    </source>
</evidence>
<dbReference type="EC" id="1.3.1.21" evidence="18"/>
<dbReference type="EMBL" id="LSSM01004052">
    <property type="protein sequence ID" value="OMJ15982.1"/>
    <property type="molecule type" value="Genomic_DNA"/>
</dbReference>
<evidence type="ECO:0000256" key="7">
    <source>
        <dbReference type="ARBA" id="ARBA00022778"/>
    </source>
</evidence>
<keyword evidence="13" id="KW-0756">Sterol biosynthesis</keyword>